<gene>
    <name evidence="1" type="ORF">K441DRAFT_690758</name>
</gene>
<dbReference type="Proteomes" id="UP000250078">
    <property type="component" value="Unassembled WGS sequence"/>
</dbReference>
<organism evidence="1 2">
    <name type="scientific">Cenococcum geophilum 1.58</name>
    <dbReference type="NCBI Taxonomy" id="794803"/>
    <lineage>
        <taxon>Eukaryota</taxon>
        <taxon>Fungi</taxon>
        <taxon>Dikarya</taxon>
        <taxon>Ascomycota</taxon>
        <taxon>Pezizomycotina</taxon>
        <taxon>Dothideomycetes</taxon>
        <taxon>Pleosporomycetidae</taxon>
        <taxon>Gloniales</taxon>
        <taxon>Gloniaceae</taxon>
        <taxon>Cenococcum</taxon>
    </lineage>
</organism>
<keyword evidence="2" id="KW-1185">Reference proteome</keyword>
<sequence>MDAPPSYEATLRQYDSETHHQFFIDTTASPPRSIWSHPYDDEQYLSTLSPAEREKVTRLHRSVSLADIEAESSDDDTHRPQQQQQHAELPPRKSPNDANDANPTGIHKFGRRMKDKLTHSTHAERERARQQRAEQERRAYEAHLRARDAMARALRTGEPQFLGKDTDGRDVYIEPPNGPAAAALPRGAYGYSPYAQGGAYANPNARFVRPAQPYERPYGYGYGGGYGFPIVGGLLGGALLGGLLF</sequence>
<evidence type="ECO:0000313" key="2">
    <source>
        <dbReference type="Proteomes" id="UP000250078"/>
    </source>
</evidence>
<dbReference type="EMBL" id="KV748248">
    <property type="protein sequence ID" value="OCK88163.1"/>
    <property type="molecule type" value="Genomic_DNA"/>
</dbReference>
<accession>A0ACC8EPF1</accession>
<name>A0ACC8EPF1_9PEZI</name>
<proteinExistence type="predicted"/>
<protein>
    <submittedName>
        <fullName evidence="1">Uncharacterized protein</fullName>
    </submittedName>
</protein>
<evidence type="ECO:0000313" key="1">
    <source>
        <dbReference type="EMBL" id="OCK88163.1"/>
    </source>
</evidence>
<reference evidence="1 2" key="1">
    <citation type="journal article" date="2016" name="Nat. Commun.">
        <title>Ectomycorrhizal ecology is imprinted in the genome of the dominant symbiotic fungus Cenococcum geophilum.</title>
        <authorList>
            <consortium name="DOE Joint Genome Institute"/>
            <person name="Peter M."/>
            <person name="Kohler A."/>
            <person name="Ohm R.A."/>
            <person name="Kuo A."/>
            <person name="Krutzmann J."/>
            <person name="Morin E."/>
            <person name="Arend M."/>
            <person name="Barry K.W."/>
            <person name="Binder M."/>
            <person name="Choi C."/>
            <person name="Clum A."/>
            <person name="Copeland A."/>
            <person name="Grisel N."/>
            <person name="Haridas S."/>
            <person name="Kipfer T."/>
            <person name="LaButti K."/>
            <person name="Lindquist E."/>
            <person name="Lipzen A."/>
            <person name="Maire R."/>
            <person name="Meier B."/>
            <person name="Mihaltcheva S."/>
            <person name="Molinier V."/>
            <person name="Murat C."/>
            <person name="Poggeler S."/>
            <person name="Quandt C.A."/>
            <person name="Sperisen C."/>
            <person name="Tritt A."/>
            <person name="Tisserant E."/>
            <person name="Crous P.W."/>
            <person name="Henrissat B."/>
            <person name="Nehls U."/>
            <person name="Egli S."/>
            <person name="Spatafora J.W."/>
            <person name="Grigoriev I.V."/>
            <person name="Martin F.M."/>
        </authorList>
    </citation>
    <scope>NUCLEOTIDE SEQUENCE [LARGE SCALE GENOMIC DNA]</scope>
    <source>
        <strain evidence="1 2">1.58</strain>
    </source>
</reference>